<evidence type="ECO:0000313" key="1">
    <source>
        <dbReference type="EMBL" id="KAJ8131010.1"/>
    </source>
</evidence>
<dbReference type="EMBL" id="JAPUUL010000375">
    <property type="protein sequence ID" value="KAJ8131010.1"/>
    <property type="molecule type" value="Genomic_DNA"/>
</dbReference>
<organism evidence="1 2">
    <name type="scientific">Lasiodiplodia mahajangana</name>
    <dbReference type="NCBI Taxonomy" id="1108764"/>
    <lineage>
        <taxon>Eukaryota</taxon>
        <taxon>Fungi</taxon>
        <taxon>Dikarya</taxon>
        <taxon>Ascomycota</taxon>
        <taxon>Pezizomycotina</taxon>
        <taxon>Dothideomycetes</taxon>
        <taxon>Dothideomycetes incertae sedis</taxon>
        <taxon>Botryosphaeriales</taxon>
        <taxon>Botryosphaeriaceae</taxon>
        <taxon>Lasiodiplodia</taxon>
    </lineage>
</organism>
<name>A0ACC2JU65_9PEZI</name>
<gene>
    <name evidence="1" type="ORF">O1611_g2615</name>
</gene>
<protein>
    <submittedName>
        <fullName evidence="1">Uncharacterized protein</fullName>
    </submittedName>
</protein>
<reference evidence="1" key="1">
    <citation type="submission" date="2022-12" db="EMBL/GenBank/DDBJ databases">
        <title>Genome Sequence of Lasiodiplodia mahajangana.</title>
        <authorList>
            <person name="Buettner E."/>
        </authorList>
    </citation>
    <scope>NUCLEOTIDE SEQUENCE</scope>
    <source>
        <strain evidence="1">VT137</strain>
    </source>
</reference>
<sequence>MRAKPNCLVAFAALSRIVAAEKGAALIHGCVWHNTNLAAPYTVNWHPGSSSDKCMRLIGSAAHMLVAGQGLTCQTLGTVAVDSDGLCYFKESWWGLSYTSDVAYSGSTDSQWTTGPANSDITLHDQSPGTNVCASAAQCYDTSIEWPNDGNGDLYFVFEPEVVR</sequence>
<comment type="caution">
    <text evidence="1">The sequence shown here is derived from an EMBL/GenBank/DDBJ whole genome shotgun (WGS) entry which is preliminary data.</text>
</comment>
<proteinExistence type="predicted"/>
<keyword evidence="2" id="KW-1185">Reference proteome</keyword>
<dbReference type="Proteomes" id="UP001153332">
    <property type="component" value="Unassembled WGS sequence"/>
</dbReference>
<accession>A0ACC2JU65</accession>
<evidence type="ECO:0000313" key="2">
    <source>
        <dbReference type="Proteomes" id="UP001153332"/>
    </source>
</evidence>